<sequence>MTFNEDYQLLVKGLSELDFIANAVPCKLLLTGDSVFPVLVTPSGDVLIAASRYGKGRVVVVAHEAYLNNSNLLGFMKNAVSWLKPSVEAVIGVNKNLHLLSKLLCDNGCTIKTIPDDTQGLGVICMDGYNDSQAKDIISFLQEGGGLLIGAQAWHWSSCNKNKNVLLDFPGNKIISVSGIYFLNKYGEKGKFSVSKDIPRCPVNTDVNFSTDLKDLLRGVSILDISGPSIPSQLLLHGPLTFPIGLNDSNQCFLAAAIYGKGRVVVVSHESYLMVPELKTVILNAISWLDSGKKRNIGVNKNMAYLNERLKQEGVSSRVSDVIPGLDVYCCNSYSDTEAECIKKFVAEGGGLLIGGQAWYWSIVNPSKNVLLKYPGNKILNTFGISILGKTTSKGVFKAIDPEGASNCYHFPRAFSQLVKNLQDGVDLKPPLSSWLNNLKEDASSFMSLPASPLVLSVQRECVCQVKRCGIPKVSKTCPVKNNSKDGLILQLSEEIWSFSQADTQVIDNFPFQKEPSVTVEIDGTNAGADAWRSTGLYLPPEKTAALVFPDSVIDKGLQVQVGCQTDDLSSAEKLCRAPVVVKKALVPSEKMLISCVWGGLLYIIVPAKSRLGTISVTVYGAEPAPLYIKGKTSVSSWLENIRTLPAPWAELVTENIILTVPSSATRSLNDPEDLLSLWDKIMEAVAELAAIPKQLPRPERIVADVQISAGWLHSGYPIMCHWESAGDLLNIESIRNTGLWGPIHELGHNQQKWYWEFPSHTTEATCNLWSVYVHETVLKIPRNLAHGSLQPKSRADKIKQYLENGAKLEKWNVWTALETYLQLQEGFGWDPFKHLFAEYQTMSGISNNNKDKMNLWAVKFSEAVNRNLTPFFKAWGWPIDDKTCAKLSGLPEWKENPMTAYLSEIKA</sequence>
<name>A0AAD1VXJ3_PELCU</name>
<dbReference type="SUPFAM" id="SSF52317">
    <property type="entry name" value="Class I glutamine amidotransferase-like"/>
    <property type="match status" value="2"/>
</dbReference>
<dbReference type="InterPro" id="IPR029062">
    <property type="entry name" value="Class_I_gatase-like"/>
</dbReference>
<dbReference type="InterPro" id="IPR042279">
    <property type="entry name" value="Pep_M60_3"/>
</dbReference>
<organism evidence="3 4">
    <name type="scientific">Pelobates cultripes</name>
    <name type="common">Western spadefoot toad</name>
    <dbReference type="NCBI Taxonomy" id="61616"/>
    <lineage>
        <taxon>Eukaryota</taxon>
        <taxon>Metazoa</taxon>
        <taxon>Chordata</taxon>
        <taxon>Craniata</taxon>
        <taxon>Vertebrata</taxon>
        <taxon>Euteleostomi</taxon>
        <taxon>Amphibia</taxon>
        <taxon>Batrachia</taxon>
        <taxon>Anura</taxon>
        <taxon>Pelobatoidea</taxon>
        <taxon>Pelobatidae</taxon>
        <taxon>Pelobates</taxon>
    </lineage>
</organism>
<dbReference type="Gene3D" id="1.10.390.30">
    <property type="entry name" value="Peptidase M60, enhancin-like domain 3"/>
    <property type="match status" value="1"/>
</dbReference>
<dbReference type="FunFam" id="3.40.390.80:FF:000001">
    <property type="entry name" value="TRPM8 channel-associated factor 1"/>
    <property type="match status" value="1"/>
</dbReference>
<feature type="domain" description="Peptidase M60" evidence="2">
    <location>
        <begin position="530"/>
        <end position="829"/>
    </location>
</feature>
<dbReference type="Pfam" id="PF17291">
    <property type="entry name" value="M60-like_N"/>
    <property type="match status" value="1"/>
</dbReference>
<evidence type="ECO:0000259" key="2">
    <source>
        <dbReference type="PROSITE" id="PS51723"/>
    </source>
</evidence>
<dbReference type="SMART" id="SM01276">
    <property type="entry name" value="M60-like"/>
    <property type="match status" value="1"/>
</dbReference>
<dbReference type="InterPro" id="IPR035423">
    <property type="entry name" value="M60-like_N"/>
</dbReference>
<dbReference type="Gene3D" id="3.40.390.80">
    <property type="entry name" value="Peptidase M60, enhancin-like domain 2"/>
    <property type="match status" value="1"/>
</dbReference>
<proteinExistence type="inferred from homology"/>
<accession>A0AAD1VXJ3</accession>
<dbReference type="GO" id="GO:0044325">
    <property type="term" value="F:transmembrane transporter binding"/>
    <property type="evidence" value="ECO:0007669"/>
    <property type="project" value="TreeGrafter"/>
</dbReference>
<dbReference type="EMBL" id="OW240914">
    <property type="protein sequence ID" value="CAH2273152.1"/>
    <property type="molecule type" value="Genomic_DNA"/>
</dbReference>
<dbReference type="Pfam" id="PF13402">
    <property type="entry name" value="Peptidase_M60"/>
    <property type="match status" value="1"/>
</dbReference>
<evidence type="ECO:0000313" key="4">
    <source>
        <dbReference type="Proteomes" id="UP001295444"/>
    </source>
</evidence>
<dbReference type="GO" id="GO:0005886">
    <property type="term" value="C:plasma membrane"/>
    <property type="evidence" value="ECO:0007669"/>
    <property type="project" value="TreeGrafter"/>
</dbReference>
<dbReference type="AlphaFoldDB" id="A0AAD1VXJ3"/>
<keyword evidence="4" id="KW-1185">Reference proteome</keyword>
<dbReference type="FunFam" id="1.10.390.30:FF:000001">
    <property type="entry name" value="TRPM8 channel-associated factor 1"/>
    <property type="match status" value="1"/>
</dbReference>
<dbReference type="PROSITE" id="PS51723">
    <property type="entry name" value="PEPTIDASE_M60"/>
    <property type="match status" value="1"/>
</dbReference>
<reference evidence="3" key="1">
    <citation type="submission" date="2022-03" db="EMBL/GenBank/DDBJ databases">
        <authorList>
            <person name="Alioto T."/>
            <person name="Alioto T."/>
            <person name="Gomez Garrido J."/>
        </authorList>
    </citation>
    <scope>NUCLEOTIDE SEQUENCE</scope>
</reference>
<dbReference type="GO" id="GO:0090314">
    <property type="term" value="P:positive regulation of protein targeting to membrane"/>
    <property type="evidence" value="ECO:0007669"/>
    <property type="project" value="TreeGrafter"/>
</dbReference>
<gene>
    <name evidence="3" type="ORF">PECUL_23A062262</name>
</gene>
<dbReference type="InterPro" id="IPR031161">
    <property type="entry name" value="Peptidase_M60_dom"/>
</dbReference>
<dbReference type="PANTHER" id="PTHR15730">
    <property type="entry name" value="EXPERIMENTAL AUTOIMMUNE PROSTATITIS ANTIGEN 2-RELATED"/>
    <property type="match status" value="1"/>
</dbReference>
<dbReference type="InterPro" id="IPR051244">
    <property type="entry name" value="TCAF"/>
</dbReference>
<dbReference type="PANTHER" id="PTHR15730:SF5">
    <property type="entry name" value="SI:CH211-210B2.2-RELATED"/>
    <property type="match status" value="1"/>
</dbReference>
<evidence type="ECO:0000256" key="1">
    <source>
        <dbReference type="ARBA" id="ARBA00009770"/>
    </source>
</evidence>
<protein>
    <recommendedName>
        <fullName evidence="2">Peptidase M60 domain-containing protein</fullName>
    </recommendedName>
</protein>
<comment type="similarity">
    <text evidence="1">Belongs to the TCAF family.</text>
</comment>
<dbReference type="Proteomes" id="UP001295444">
    <property type="component" value="Chromosome 03"/>
</dbReference>
<evidence type="ECO:0000313" key="3">
    <source>
        <dbReference type="EMBL" id="CAH2273152.1"/>
    </source>
</evidence>